<proteinExistence type="predicted"/>
<gene>
    <name evidence="1" type="ORF">DBRI1063_LOCUS22563</name>
</gene>
<name>A0A7S1ZYR9_9STRA</name>
<sequence length="145" mass="16460">MGQFIFKVCFVLSNRRYAKELFYIAYYDLTVAKFKCSSTGNITPKCICCLICEIHIMQQAMEPCPHAAGSVCCSLMMSASVLSLSRKPKKSFPCVVQVTTRNSSHLYLLLDANFKECDGIFLYHHVLTYSEEFPFFCNFVALVTC</sequence>
<accession>A0A7S1ZYR9</accession>
<evidence type="ECO:0000313" key="1">
    <source>
        <dbReference type="EMBL" id="CAD9352629.1"/>
    </source>
</evidence>
<dbReference type="EMBL" id="HBGN01035069">
    <property type="protein sequence ID" value="CAD9352629.1"/>
    <property type="molecule type" value="Transcribed_RNA"/>
</dbReference>
<organism evidence="1">
    <name type="scientific">Ditylum brightwellii</name>
    <dbReference type="NCBI Taxonomy" id="49249"/>
    <lineage>
        <taxon>Eukaryota</taxon>
        <taxon>Sar</taxon>
        <taxon>Stramenopiles</taxon>
        <taxon>Ochrophyta</taxon>
        <taxon>Bacillariophyta</taxon>
        <taxon>Mediophyceae</taxon>
        <taxon>Lithodesmiophycidae</taxon>
        <taxon>Lithodesmiales</taxon>
        <taxon>Lithodesmiaceae</taxon>
        <taxon>Ditylum</taxon>
    </lineage>
</organism>
<dbReference type="AlphaFoldDB" id="A0A7S1ZYR9"/>
<reference evidence="1" key="1">
    <citation type="submission" date="2021-01" db="EMBL/GenBank/DDBJ databases">
        <authorList>
            <person name="Corre E."/>
            <person name="Pelletier E."/>
            <person name="Niang G."/>
            <person name="Scheremetjew M."/>
            <person name="Finn R."/>
            <person name="Kale V."/>
            <person name="Holt S."/>
            <person name="Cochrane G."/>
            <person name="Meng A."/>
            <person name="Brown T."/>
            <person name="Cohen L."/>
        </authorList>
    </citation>
    <scope>NUCLEOTIDE SEQUENCE</scope>
    <source>
        <strain evidence="1">Pop2</strain>
    </source>
</reference>
<protein>
    <submittedName>
        <fullName evidence="1">Uncharacterized protein</fullName>
    </submittedName>
</protein>